<dbReference type="InterPro" id="IPR000270">
    <property type="entry name" value="PB1_dom"/>
</dbReference>
<dbReference type="GO" id="GO:0010928">
    <property type="term" value="P:regulation of auxin mediated signaling pathway"/>
    <property type="evidence" value="ECO:0007669"/>
    <property type="project" value="UniProtKB-ARBA"/>
</dbReference>
<keyword evidence="11" id="KW-0597">Phosphoprotein</keyword>
<dbReference type="InterPro" id="IPR011009">
    <property type="entry name" value="Kinase-like_dom_sf"/>
</dbReference>
<evidence type="ECO:0000256" key="17">
    <source>
        <dbReference type="ARBA" id="ARBA00022840"/>
    </source>
</evidence>
<comment type="caution">
    <text evidence="29">The sequence shown here is derived from an EMBL/GenBank/DDBJ whole genome shotgun (WGS) entry which is preliminary data.</text>
</comment>
<dbReference type="Gene3D" id="3.30.200.20">
    <property type="entry name" value="Phosphorylase Kinase, domain 1"/>
    <property type="match status" value="1"/>
</dbReference>
<dbReference type="Gene3D" id="3.90.380.10">
    <property type="entry name" value="Naphthalene 1,2-dioxygenase Alpha Subunit, Chain A, domain 1"/>
    <property type="match status" value="2"/>
</dbReference>
<evidence type="ECO:0000256" key="23">
    <source>
        <dbReference type="ARBA" id="ARBA00034078"/>
    </source>
</evidence>
<dbReference type="SUPFAM" id="SSF50022">
    <property type="entry name" value="ISP domain"/>
    <property type="match status" value="1"/>
</dbReference>
<keyword evidence="19" id="KW-0560">Oxidoreductase</keyword>
<dbReference type="Pfam" id="PF00564">
    <property type="entry name" value="PB1"/>
    <property type="match status" value="1"/>
</dbReference>
<keyword evidence="9" id="KW-0963">Cytoplasm</keyword>
<comment type="function">
    <text evidence="2">Catalyzes the first step of the osmoprotectant glycine betaine synthesis.</text>
</comment>
<evidence type="ECO:0000256" key="21">
    <source>
        <dbReference type="ARBA" id="ARBA00023014"/>
    </source>
</evidence>
<dbReference type="PROSITE" id="PS00107">
    <property type="entry name" value="PROTEIN_KINASE_ATP"/>
    <property type="match status" value="1"/>
</dbReference>
<dbReference type="UniPathway" id="UPA00529">
    <property type="reaction ID" value="UER00430"/>
</dbReference>
<dbReference type="GO" id="GO:0005506">
    <property type="term" value="F:iron ion binding"/>
    <property type="evidence" value="ECO:0007669"/>
    <property type="project" value="InterPro"/>
</dbReference>
<dbReference type="SMART" id="SM00220">
    <property type="entry name" value="S_TKc"/>
    <property type="match status" value="1"/>
</dbReference>
<keyword evidence="20" id="KW-0408">Iron</keyword>
<dbReference type="Pfam" id="PF07714">
    <property type="entry name" value="PK_Tyr_Ser-Thr"/>
    <property type="match status" value="1"/>
</dbReference>
<dbReference type="Pfam" id="PF00848">
    <property type="entry name" value="Ring_hydroxyl_A"/>
    <property type="match status" value="1"/>
</dbReference>
<dbReference type="PRINTS" id="PR00090">
    <property type="entry name" value="RNGDIOXGNASE"/>
</dbReference>
<dbReference type="FunFam" id="3.10.20.90:FF:000058">
    <property type="entry name" value="Octicosapeptide/phox/Bem1p domain kinase superfamily protein"/>
    <property type="match status" value="1"/>
</dbReference>
<dbReference type="SUPFAM" id="SSF54277">
    <property type="entry name" value="CAD &amp; PB1 domains"/>
    <property type="match status" value="1"/>
</dbReference>
<organism evidence="29">
    <name type="scientific">Daucus carota subsp. sativus</name>
    <name type="common">Carrot</name>
    <dbReference type="NCBI Taxonomy" id="79200"/>
    <lineage>
        <taxon>Eukaryota</taxon>
        <taxon>Viridiplantae</taxon>
        <taxon>Streptophyta</taxon>
        <taxon>Embryophyta</taxon>
        <taxon>Tracheophyta</taxon>
        <taxon>Spermatophyta</taxon>
        <taxon>Magnoliopsida</taxon>
        <taxon>eudicotyledons</taxon>
        <taxon>Gunneridae</taxon>
        <taxon>Pentapetalae</taxon>
        <taxon>asterids</taxon>
        <taxon>campanulids</taxon>
        <taxon>Apiales</taxon>
        <taxon>Apiaceae</taxon>
        <taxon>Apioideae</taxon>
        <taxon>Scandiceae</taxon>
        <taxon>Daucinae</taxon>
        <taxon>Daucus</taxon>
        <taxon>Daucus sect. Daucus</taxon>
    </lineage>
</organism>
<evidence type="ECO:0000256" key="8">
    <source>
        <dbReference type="ARBA" id="ARBA00014931"/>
    </source>
</evidence>
<dbReference type="InterPro" id="IPR008271">
    <property type="entry name" value="Ser/Thr_kinase_AS"/>
</dbReference>
<keyword evidence="17 25" id="KW-0067">ATP-binding</keyword>
<evidence type="ECO:0000256" key="11">
    <source>
        <dbReference type="ARBA" id="ARBA00022553"/>
    </source>
</evidence>
<evidence type="ECO:0000256" key="26">
    <source>
        <dbReference type="SAM" id="MobiDB-lite"/>
    </source>
</evidence>
<proteinExistence type="inferred from homology"/>
<evidence type="ECO:0000256" key="6">
    <source>
        <dbReference type="ARBA" id="ARBA00010848"/>
    </source>
</evidence>
<dbReference type="EC" id="1.14.15.7" evidence="7"/>
<keyword evidence="18" id="KW-0809">Transit peptide</keyword>
<dbReference type="CDD" id="cd08883">
    <property type="entry name" value="RHO_alpha_C_CMO-like"/>
    <property type="match status" value="1"/>
</dbReference>
<evidence type="ECO:0000259" key="27">
    <source>
        <dbReference type="PROSITE" id="PS50011"/>
    </source>
</evidence>
<dbReference type="PROSITE" id="PS00108">
    <property type="entry name" value="PROTEIN_KINASE_ST"/>
    <property type="match status" value="1"/>
</dbReference>
<dbReference type="PRINTS" id="PR00109">
    <property type="entry name" value="TYRKINASE"/>
</dbReference>
<feature type="region of interest" description="Disordered" evidence="26">
    <location>
        <begin position="170"/>
        <end position="206"/>
    </location>
</feature>
<feature type="domain" description="Protein kinase" evidence="27">
    <location>
        <begin position="816"/>
        <end position="1082"/>
    </location>
</feature>
<dbReference type="CDD" id="cd06410">
    <property type="entry name" value="PB1_UP2"/>
    <property type="match status" value="1"/>
</dbReference>
<evidence type="ECO:0000313" key="29">
    <source>
        <dbReference type="EMBL" id="KZM92492.1"/>
    </source>
</evidence>
<comment type="cofactor">
    <cofactor evidence="23">
        <name>[2Fe-2S] cluster</name>
        <dbReference type="ChEBI" id="CHEBI:190135"/>
    </cofactor>
</comment>
<dbReference type="InterPro" id="IPR001245">
    <property type="entry name" value="Ser-Thr/Tyr_kinase_cat_dom"/>
</dbReference>
<comment type="pathway">
    <text evidence="5">Amine and polyamine biosynthesis; betaine biosynthesis via choline pathway; betaine aldehyde from choline (monooxygenase route): step 1/1.</text>
</comment>
<dbReference type="STRING" id="79200.A0A161ZWG7"/>
<keyword evidence="10" id="KW-0723">Serine/threonine-protein kinase</keyword>
<dbReference type="CDD" id="cd13999">
    <property type="entry name" value="STKc_MAP3K-like"/>
    <property type="match status" value="1"/>
</dbReference>
<dbReference type="Gramene" id="KZM92492">
    <property type="protein sequence ID" value="KZM92492"/>
    <property type="gene ID" value="DCAR_020143"/>
</dbReference>
<dbReference type="Gene3D" id="2.102.10.10">
    <property type="entry name" value="Rieske [2Fe-2S] iron-sulphur domain"/>
    <property type="match status" value="1"/>
</dbReference>
<dbReference type="GO" id="GO:0051537">
    <property type="term" value="F:2 iron, 2 sulfur cluster binding"/>
    <property type="evidence" value="ECO:0007669"/>
    <property type="project" value="UniProtKB-KW"/>
</dbReference>
<feature type="region of interest" description="Disordered" evidence="26">
    <location>
        <begin position="743"/>
        <end position="764"/>
    </location>
</feature>
<evidence type="ECO:0000256" key="14">
    <source>
        <dbReference type="ARBA" id="ARBA00022723"/>
    </source>
</evidence>
<keyword evidence="12" id="KW-0808">Transferase</keyword>
<dbReference type="SUPFAM" id="SSF56112">
    <property type="entry name" value="Protein kinase-like (PK-like)"/>
    <property type="match status" value="1"/>
</dbReference>
<feature type="domain" description="Rieske" evidence="28">
    <location>
        <begin position="1138"/>
        <end position="1245"/>
    </location>
</feature>
<feature type="compositionally biased region" description="Polar residues" evidence="26">
    <location>
        <begin position="177"/>
        <end position="193"/>
    </location>
</feature>
<accession>A0A161ZWG7</accession>
<dbReference type="GO" id="GO:0019133">
    <property type="term" value="F:choline monooxygenase activity"/>
    <property type="evidence" value="ECO:0007669"/>
    <property type="project" value="UniProtKB-EC"/>
</dbReference>
<dbReference type="InterPro" id="IPR001663">
    <property type="entry name" value="Rng_hydr_dOase-A"/>
</dbReference>
<dbReference type="GO" id="GO:0009734">
    <property type="term" value="P:auxin-activated signaling pathway"/>
    <property type="evidence" value="ECO:0007669"/>
    <property type="project" value="UniProtKB-KW"/>
</dbReference>
<evidence type="ECO:0000256" key="5">
    <source>
        <dbReference type="ARBA" id="ARBA00004866"/>
    </source>
</evidence>
<evidence type="ECO:0000256" key="9">
    <source>
        <dbReference type="ARBA" id="ARBA00022490"/>
    </source>
</evidence>
<feature type="binding site" evidence="25">
    <location>
        <position position="847"/>
    </location>
    <ligand>
        <name>ATP</name>
        <dbReference type="ChEBI" id="CHEBI:30616"/>
    </ligand>
</feature>
<dbReference type="GO" id="GO:0019285">
    <property type="term" value="P:glycine betaine biosynthetic process from choline"/>
    <property type="evidence" value="ECO:0007669"/>
    <property type="project" value="UniProtKB-UniPathway"/>
</dbReference>
<comment type="catalytic activity">
    <reaction evidence="24">
        <text>choline + 2 reduced [2Fe-2S]-[ferredoxin] + O2 + 2 H(+) = betaine aldehyde hydrate + 2 oxidized [2Fe-2S]-[ferredoxin] + H2O</text>
        <dbReference type="Rhea" id="RHEA:17769"/>
        <dbReference type="Rhea" id="RHEA-COMP:10000"/>
        <dbReference type="Rhea" id="RHEA-COMP:10001"/>
        <dbReference type="ChEBI" id="CHEBI:15354"/>
        <dbReference type="ChEBI" id="CHEBI:15377"/>
        <dbReference type="ChEBI" id="CHEBI:15378"/>
        <dbReference type="ChEBI" id="CHEBI:15379"/>
        <dbReference type="ChEBI" id="CHEBI:15870"/>
        <dbReference type="ChEBI" id="CHEBI:33737"/>
        <dbReference type="ChEBI" id="CHEBI:33738"/>
        <dbReference type="EC" id="1.14.15.7"/>
    </reaction>
</comment>
<protein>
    <recommendedName>
        <fullName evidence="8">Choline monooxygenase, chloroplastic</fullName>
        <ecNumber evidence="7">1.14.15.7</ecNumber>
    </recommendedName>
</protein>
<dbReference type="Pfam" id="PF00355">
    <property type="entry name" value="Rieske"/>
    <property type="match status" value="1"/>
</dbReference>
<keyword evidence="21" id="KW-0411">Iron-sulfur</keyword>
<name>A0A161ZWG7_DAUCS</name>
<dbReference type="PANTHER" id="PTHR43756:SF5">
    <property type="entry name" value="CHOLINE MONOOXYGENASE, CHLOROPLASTIC"/>
    <property type="match status" value="1"/>
</dbReference>
<dbReference type="InterPro" id="IPR036922">
    <property type="entry name" value="Rieske_2Fe-2S_sf"/>
</dbReference>
<dbReference type="PROSITE" id="PS50011">
    <property type="entry name" value="PROTEIN_KINASE_DOM"/>
    <property type="match status" value="1"/>
</dbReference>
<keyword evidence="16" id="KW-0418">Kinase</keyword>
<evidence type="ECO:0000256" key="7">
    <source>
        <dbReference type="ARBA" id="ARBA00012763"/>
    </source>
</evidence>
<evidence type="ECO:0000256" key="19">
    <source>
        <dbReference type="ARBA" id="ARBA00023002"/>
    </source>
</evidence>
<dbReference type="SUPFAM" id="SSF55961">
    <property type="entry name" value="Bet v1-like"/>
    <property type="match status" value="1"/>
</dbReference>
<dbReference type="SMART" id="SM00666">
    <property type="entry name" value="PB1"/>
    <property type="match status" value="1"/>
</dbReference>
<evidence type="ECO:0000256" key="2">
    <source>
        <dbReference type="ARBA" id="ARBA00002149"/>
    </source>
</evidence>
<dbReference type="InterPro" id="IPR017941">
    <property type="entry name" value="Rieske_2Fe-2S"/>
</dbReference>
<sequence>MSHKLPTHHLVALKEGGRYCRILAALVPVCADTLFKILCILRDLWEKFYEEDSYFLDENLEEYRAKGLILYPGITMASEVPGTSGEKSKEDVCFYRDNRGLLNISVQTGEEFSPEFLRDRVAAQKCGGCDMDHYQQKGGMNLDNDPHLVYIRKGGSIEALIQRSLSNGSMYDRATESPRSPGNKVNSPFSYQYSSPPHKSGSPKSHQLTFGYNSGVKEGYPLSAKMKFLCSYGGRILPRPNDGKLRYAGGDTRIISIRKSVTYRELMRKTLAICNQPHTIKYQLPGEDLDALISVSSDEDLHLMIDEYHDLQKSSQRLRIFLVSTNDSENSCLLGTRKVQQSDADYQYVIALNGMQDQNLNKSSSTESLSSCWGGNSPKYERDSPATFHPREIKDSGSPVKGNMMLSNLNPQVCSSPRVGTKRLVHSPSSPACLQQMKVLINNSPMKIHEVGTLKDGCEGNTLCASKSRANENIYWHHQDRNMGGSSNKDVTPLIELESFSPLYDQGRDMEAEKLKFKISAPGNVPYQNATDLLSDYSLPQSYHRTISQLELQQQNRPNYYCKEELVLDKDFINLEASDTRKTCNDCDQDLINFMTDDDSLLGQNQNTAERNASKGEQVFGIEPKLSNRHCSTNLRIDLLKSSRDGSCIRKILDDNDQIVTNLSELSLVKDPVFAEVAYSYDDVVNDRQHDAEIKDSTTLVDSVHSKDHDESKMSGLSVIVEDVTDNMPPDMSLTPRVVQFVQDEPSESDTESDPLNLDTKCKDPTGVDVGNSISDTVIAEMEAGIYNLQNCNQADSDMSSFIKSCDVQIIRNSDLEELQELGSGTYGTVYHGKWRGTDVAIKRIKKSCFAGRSSEQERLIKDFWREAHILSKLHHPNVVAFYGVVPDGPEGTLATVTEFMVNGSLRHVLLKKERALDRRKRLMIARDAAFGMEYLHMKNIVHFDLKCDNLLVNLGDPKRPICKVGDFGLSRIKRNTLVSGGVRGTLPWMAPELLDGSSSRVSEKVDVYSFGIAMWEMLAGDEPYANMHCGAIIGGIVNNTLRPPIPAHCDAEWRKLMEECWSPDPAVRPSFTEITNRLQVMSMAVQPKQRIKTPTRLLVDEFNPKIPIEKALTPPSSWYTHPSFLSLELDRVFYKGWQAVGYSEQVKEVGDFFTGRLGNIEYVVCRDDNGELHAFHNVCRHHASLIAFESGKKACFTCPYHGWTYGLDGTLLKATRITGIQNFNVKEFGLVPLGVASWGPFILLNLESEHFPHQQSLDNVGTEWLGSASEILSVNGVDSSLSYLCRQEYIIECNWKVFCDNYLDGGYHVPYAHKGLASGLNLESYSTSVFEKVSIQRCYSGQVDSHEDTDRLGSKALYAFIYPNFMINRYGPWMDTNLVLPLGPRKCQVIFDYFLDPNLKDDKEFIESSLKDSENVQDEDTFLCEAVQKGLESPAYSSGRYAPAIEKAMHHFHCLLHKNLVNE</sequence>
<dbReference type="GO" id="GO:0005524">
    <property type="term" value="F:ATP binding"/>
    <property type="evidence" value="ECO:0007669"/>
    <property type="project" value="UniProtKB-UniRule"/>
</dbReference>
<evidence type="ECO:0000256" key="22">
    <source>
        <dbReference type="ARBA" id="ARBA00023294"/>
    </source>
</evidence>
<comment type="similarity">
    <text evidence="6">Belongs to the choline monooxygenase family.</text>
</comment>
<dbReference type="InterPro" id="IPR015879">
    <property type="entry name" value="Ring_hydroxy_dOase_asu_C_dom"/>
</dbReference>
<reference evidence="29" key="1">
    <citation type="journal article" date="2016" name="Nat. Genet.">
        <title>A high-quality carrot genome assembly provides new insights into carotenoid accumulation and asterid genome evolution.</title>
        <authorList>
            <person name="Iorizzo M."/>
            <person name="Ellison S."/>
            <person name="Senalik D."/>
            <person name="Zeng P."/>
            <person name="Satapoomin P."/>
            <person name="Huang J."/>
            <person name="Bowman M."/>
            <person name="Iovene M."/>
            <person name="Sanseverino W."/>
            <person name="Cavagnaro P."/>
            <person name="Yildiz M."/>
            <person name="Macko-Podgorni A."/>
            <person name="Moranska E."/>
            <person name="Grzebelus E."/>
            <person name="Grzebelus D."/>
            <person name="Ashrafi H."/>
            <person name="Zheng Z."/>
            <person name="Cheng S."/>
            <person name="Spooner D."/>
            <person name="Van Deynze A."/>
            <person name="Simon P."/>
        </authorList>
    </citation>
    <scope>NUCLEOTIDE SEQUENCE [LARGE SCALE GENOMIC DNA]</scope>
    <source>
        <tissue evidence="29">Leaf</tissue>
    </source>
</reference>
<keyword evidence="15 25" id="KW-0547">Nucleotide-binding</keyword>
<evidence type="ECO:0000256" key="3">
    <source>
        <dbReference type="ARBA" id="ARBA00004470"/>
    </source>
</evidence>
<comment type="subcellular location">
    <subcellularLocation>
        <location evidence="4">Cytoplasm</location>
    </subcellularLocation>
    <subcellularLocation>
        <location evidence="3">Plastid</location>
        <location evidence="3">Chloroplast stroma</location>
    </subcellularLocation>
</comment>
<gene>
    <name evidence="29" type="ORF">DCAR_020143</name>
</gene>
<dbReference type="FunFam" id="3.30.200.20:FF:000081">
    <property type="entry name" value="Octicosapeptide/phox/Bem1p domain kinase superfamily protein"/>
    <property type="match status" value="1"/>
</dbReference>
<keyword evidence="14" id="KW-0479">Metal-binding</keyword>
<dbReference type="InterPro" id="IPR017441">
    <property type="entry name" value="Protein_kinase_ATP_BS"/>
</dbReference>
<keyword evidence="22" id="KW-0927">Auxin signaling pathway</keyword>
<dbReference type="Gene3D" id="1.10.510.10">
    <property type="entry name" value="Transferase(Phosphotransferase) domain 1"/>
    <property type="match status" value="1"/>
</dbReference>
<dbReference type="InterPro" id="IPR000719">
    <property type="entry name" value="Prot_kinase_dom"/>
</dbReference>
<evidence type="ECO:0000256" key="13">
    <source>
        <dbReference type="ARBA" id="ARBA00022714"/>
    </source>
</evidence>
<evidence type="ECO:0000256" key="20">
    <source>
        <dbReference type="ARBA" id="ARBA00023004"/>
    </source>
</evidence>
<evidence type="ECO:0000256" key="15">
    <source>
        <dbReference type="ARBA" id="ARBA00022741"/>
    </source>
</evidence>
<dbReference type="EMBL" id="LNRQ01000006">
    <property type="protein sequence ID" value="KZM92492.1"/>
    <property type="molecule type" value="Genomic_DNA"/>
</dbReference>
<feature type="compositionally biased region" description="Low complexity" evidence="26">
    <location>
        <begin position="194"/>
        <end position="206"/>
    </location>
</feature>
<evidence type="ECO:0000256" key="10">
    <source>
        <dbReference type="ARBA" id="ARBA00022527"/>
    </source>
</evidence>
<evidence type="ECO:0000256" key="16">
    <source>
        <dbReference type="ARBA" id="ARBA00022777"/>
    </source>
</evidence>
<evidence type="ECO:0000256" key="18">
    <source>
        <dbReference type="ARBA" id="ARBA00022946"/>
    </source>
</evidence>
<evidence type="ECO:0000256" key="1">
    <source>
        <dbReference type="ARBA" id="ARBA00001962"/>
    </source>
</evidence>
<dbReference type="PANTHER" id="PTHR43756">
    <property type="entry name" value="CHOLINE MONOOXYGENASE, CHLOROPLASTIC"/>
    <property type="match status" value="1"/>
</dbReference>
<dbReference type="GO" id="GO:0009570">
    <property type="term" value="C:chloroplast stroma"/>
    <property type="evidence" value="ECO:0007669"/>
    <property type="project" value="UniProtKB-SubCell"/>
</dbReference>
<keyword evidence="13" id="KW-0001">2Fe-2S</keyword>
<dbReference type="GO" id="GO:0004674">
    <property type="term" value="F:protein serine/threonine kinase activity"/>
    <property type="evidence" value="ECO:0007669"/>
    <property type="project" value="UniProtKB-KW"/>
</dbReference>
<dbReference type="FunFam" id="1.10.510.10:FF:000142">
    <property type="entry name" value="Octicosapeptide/phox/Bem1p domain kinase superfamily protein"/>
    <property type="match status" value="1"/>
</dbReference>
<evidence type="ECO:0000256" key="24">
    <source>
        <dbReference type="ARBA" id="ARBA00049097"/>
    </source>
</evidence>
<evidence type="ECO:0000259" key="28">
    <source>
        <dbReference type="PROSITE" id="PS51296"/>
    </source>
</evidence>
<evidence type="ECO:0000256" key="4">
    <source>
        <dbReference type="ARBA" id="ARBA00004496"/>
    </source>
</evidence>
<comment type="cofactor">
    <cofactor evidence="1">
        <name>Fe cation</name>
        <dbReference type="ChEBI" id="CHEBI:24875"/>
    </cofactor>
</comment>
<dbReference type="PROSITE" id="PS51296">
    <property type="entry name" value="RIESKE"/>
    <property type="match status" value="1"/>
</dbReference>
<evidence type="ECO:0000256" key="12">
    <source>
        <dbReference type="ARBA" id="ARBA00022679"/>
    </source>
</evidence>
<dbReference type="Gene3D" id="3.10.20.90">
    <property type="entry name" value="Phosphatidylinositol 3-kinase Catalytic Subunit, Chain A, domain 1"/>
    <property type="match status" value="1"/>
</dbReference>
<evidence type="ECO:0000256" key="25">
    <source>
        <dbReference type="PROSITE-ProRule" id="PRU10141"/>
    </source>
</evidence>